<organism evidence="1 2">
    <name type="scientific">Phanerochaete carnosa (strain HHB-10118-sp)</name>
    <name type="common">White-rot fungus</name>
    <name type="synonym">Peniophora carnosa</name>
    <dbReference type="NCBI Taxonomy" id="650164"/>
    <lineage>
        <taxon>Eukaryota</taxon>
        <taxon>Fungi</taxon>
        <taxon>Dikarya</taxon>
        <taxon>Basidiomycota</taxon>
        <taxon>Agaricomycotina</taxon>
        <taxon>Agaricomycetes</taxon>
        <taxon>Polyporales</taxon>
        <taxon>Phanerochaetaceae</taxon>
        <taxon>Phanerochaete</taxon>
    </lineage>
</organism>
<dbReference type="HOGENOM" id="CLU_2671873_0_0_1"/>
<dbReference type="AlphaFoldDB" id="K5W1R8"/>
<accession>K5W1R8</accession>
<gene>
    <name evidence="1" type="ORF">PHACADRAFT_261442</name>
</gene>
<protein>
    <submittedName>
        <fullName evidence="1">Uncharacterized protein</fullName>
    </submittedName>
</protein>
<evidence type="ECO:0000313" key="1">
    <source>
        <dbReference type="EMBL" id="EKM52804.1"/>
    </source>
</evidence>
<dbReference type="KEGG" id="pco:PHACADRAFT_261442"/>
<keyword evidence="2" id="KW-1185">Reference proteome</keyword>
<evidence type="ECO:0000313" key="2">
    <source>
        <dbReference type="Proteomes" id="UP000008370"/>
    </source>
</evidence>
<dbReference type="Proteomes" id="UP000008370">
    <property type="component" value="Unassembled WGS sequence"/>
</dbReference>
<name>K5W1R8_PHACS</name>
<dbReference type="GeneID" id="18917990"/>
<proteinExistence type="predicted"/>
<dbReference type="EMBL" id="JH930475">
    <property type="protein sequence ID" value="EKM52804.1"/>
    <property type="molecule type" value="Genomic_DNA"/>
</dbReference>
<dbReference type="RefSeq" id="XP_007399134.1">
    <property type="nucleotide sequence ID" value="XM_007399072.1"/>
</dbReference>
<reference evidence="1 2" key="1">
    <citation type="journal article" date="2012" name="BMC Genomics">
        <title>Comparative genomics of the white-rot fungi, Phanerochaete carnosa and P. chrysosporium, to elucidate the genetic basis of the distinct wood types they colonize.</title>
        <authorList>
            <person name="Suzuki H."/>
            <person name="MacDonald J."/>
            <person name="Syed K."/>
            <person name="Salamov A."/>
            <person name="Hori C."/>
            <person name="Aerts A."/>
            <person name="Henrissat B."/>
            <person name="Wiebenga A."/>
            <person name="vanKuyk P.A."/>
            <person name="Barry K."/>
            <person name="Lindquist E."/>
            <person name="LaButti K."/>
            <person name="Lapidus A."/>
            <person name="Lucas S."/>
            <person name="Coutinho P."/>
            <person name="Gong Y."/>
            <person name="Samejima M."/>
            <person name="Mahadevan R."/>
            <person name="Abou-Zaid M."/>
            <person name="de Vries R.P."/>
            <person name="Igarashi K."/>
            <person name="Yadav J.S."/>
            <person name="Grigoriev I.V."/>
            <person name="Master E.R."/>
        </authorList>
    </citation>
    <scope>NUCLEOTIDE SEQUENCE [LARGE SCALE GENOMIC DNA]</scope>
    <source>
        <strain evidence="1 2">HHB-10118-sp</strain>
    </source>
</reference>
<dbReference type="InParanoid" id="K5W1R8"/>
<sequence>MPWPLMQSSTAEAPQQEVVRRTWMYKLTSVVVVESMGTVSASWRPCMGVRSAFTKRTPGTPFVWKAMFGRGTKGA</sequence>